<comment type="similarity">
    <text evidence="2 8">Belongs to the 4-toluene sulfonate uptake permease (TSUP) (TC 2.A.102) family.</text>
</comment>
<evidence type="ECO:0000256" key="6">
    <source>
        <dbReference type="ARBA" id="ARBA00022989"/>
    </source>
</evidence>
<keyword evidence="7 8" id="KW-0472">Membrane</keyword>
<dbReference type="Proteomes" id="UP000192917">
    <property type="component" value="Unassembled WGS sequence"/>
</dbReference>
<feature type="transmembrane region" description="Helical" evidence="8">
    <location>
        <begin position="176"/>
        <end position="196"/>
    </location>
</feature>
<comment type="subcellular location">
    <subcellularLocation>
        <location evidence="1 8">Cell membrane</location>
        <topology evidence="1 8">Multi-pass membrane protein</topology>
    </subcellularLocation>
</comment>
<protein>
    <recommendedName>
        <fullName evidence="8">Probable membrane transporter protein</fullName>
    </recommendedName>
</protein>
<dbReference type="PANTHER" id="PTHR30269:SF32">
    <property type="entry name" value="MEMBRANE TRANSPORTER PROTEIN-RELATED"/>
    <property type="match status" value="1"/>
</dbReference>
<name>A0A1Y6CGV4_9PROT</name>
<feature type="transmembrane region" description="Helical" evidence="8">
    <location>
        <begin position="202"/>
        <end position="223"/>
    </location>
</feature>
<keyword evidence="3" id="KW-0813">Transport</keyword>
<feature type="transmembrane region" description="Helical" evidence="8">
    <location>
        <begin position="109"/>
        <end position="127"/>
    </location>
</feature>
<evidence type="ECO:0000313" key="10">
    <source>
        <dbReference type="Proteomes" id="UP000192917"/>
    </source>
</evidence>
<evidence type="ECO:0000256" key="5">
    <source>
        <dbReference type="ARBA" id="ARBA00022692"/>
    </source>
</evidence>
<evidence type="ECO:0000256" key="8">
    <source>
        <dbReference type="RuleBase" id="RU363041"/>
    </source>
</evidence>
<sequence length="260" mass="27190">MSADPAATVFPTDPATLLLVAAVFLLAGLVKGLIGLGLPTVSLALLTAAVGLQPAMALMLAPAFLTNLWQGLGGGRLRPLLARLWPFLLTAGLTIWLGAAALTRIELRWLSALLGLLLVLYALYGLARPPLLLSRRGEPWIGLLAGLANGLLTGMTGSFVVPGVAYLQALGLPRDALVQAMGLLFGVSTVALAVALGGRGLLSPQLGCLSLAAIAPALSGLWLGRRLRGRLDEVAFRRVLLAALLLLGLWIVWRELARQP</sequence>
<reference evidence="9 10" key="1">
    <citation type="submission" date="2017-04" db="EMBL/GenBank/DDBJ databases">
        <authorList>
            <person name="Afonso C.L."/>
            <person name="Miller P.J."/>
            <person name="Scott M.A."/>
            <person name="Spackman E."/>
            <person name="Goraichik I."/>
            <person name="Dimitrov K.M."/>
            <person name="Suarez D.L."/>
            <person name="Swayne D.E."/>
        </authorList>
    </citation>
    <scope>NUCLEOTIDE SEQUENCE [LARGE SCALE GENOMIC DNA]</scope>
    <source>
        <strain evidence="9 10">USBA 355</strain>
    </source>
</reference>
<dbReference type="EMBL" id="FWZX01000025">
    <property type="protein sequence ID" value="SMF64562.1"/>
    <property type="molecule type" value="Genomic_DNA"/>
</dbReference>
<proteinExistence type="inferred from homology"/>
<evidence type="ECO:0000256" key="4">
    <source>
        <dbReference type="ARBA" id="ARBA00022475"/>
    </source>
</evidence>
<dbReference type="PANTHER" id="PTHR30269">
    <property type="entry name" value="TRANSMEMBRANE PROTEIN YFCA"/>
    <property type="match status" value="1"/>
</dbReference>
<keyword evidence="4 8" id="KW-1003">Cell membrane</keyword>
<feature type="transmembrane region" description="Helical" evidence="8">
    <location>
        <begin position="15"/>
        <end position="36"/>
    </location>
</feature>
<evidence type="ECO:0000256" key="1">
    <source>
        <dbReference type="ARBA" id="ARBA00004651"/>
    </source>
</evidence>
<feature type="transmembrane region" description="Helical" evidence="8">
    <location>
        <begin position="84"/>
        <end position="102"/>
    </location>
</feature>
<evidence type="ECO:0000256" key="3">
    <source>
        <dbReference type="ARBA" id="ARBA00022448"/>
    </source>
</evidence>
<dbReference type="GO" id="GO:0005886">
    <property type="term" value="C:plasma membrane"/>
    <property type="evidence" value="ECO:0007669"/>
    <property type="project" value="UniProtKB-SubCell"/>
</dbReference>
<dbReference type="InterPro" id="IPR052017">
    <property type="entry name" value="TSUP"/>
</dbReference>
<dbReference type="InterPro" id="IPR002781">
    <property type="entry name" value="TM_pro_TauE-like"/>
</dbReference>
<keyword evidence="10" id="KW-1185">Reference proteome</keyword>
<organism evidence="9 10">
    <name type="scientific">Tistlia consotensis USBA 355</name>
    <dbReference type="NCBI Taxonomy" id="560819"/>
    <lineage>
        <taxon>Bacteria</taxon>
        <taxon>Pseudomonadati</taxon>
        <taxon>Pseudomonadota</taxon>
        <taxon>Alphaproteobacteria</taxon>
        <taxon>Rhodospirillales</taxon>
        <taxon>Rhodovibrionaceae</taxon>
        <taxon>Tistlia</taxon>
    </lineage>
</organism>
<feature type="transmembrane region" description="Helical" evidence="8">
    <location>
        <begin position="43"/>
        <end position="64"/>
    </location>
</feature>
<evidence type="ECO:0000313" key="9">
    <source>
        <dbReference type="EMBL" id="SMF64562.1"/>
    </source>
</evidence>
<feature type="transmembrane region" description="Helical" evidence="8">
    <location>
        <begin position="139"/>
        <end position="164"/>
    </location>
</feature>
<gene>
    <name evidence="9" type="ORF">SAMN05428998_12559</name>
</gene>
<evidence type="ECO:0000256" key="2">
    <source>
        <dbReference type="ARBA" id="ARBA00009142"/>
    </source>
</evidence>
<feature type="transmembrane region" description="Helical" evidence="8">
    <location>
        <begin position="235"/>
        <end position="253"/>
    </location>
</feature>
<accession>A0A1Y6CGV4</accession>
<evidence type="ECO:0000256" key="7">
    <source>
        <dbReference type="ARBA" id="ARBA00023136"/>
    </source>
</evidence>
<dbReference type="Pfam" id="PF01925">
    <property type="entry name" value="TauE"/>
    <property type="match status" value="1"/>
</dbReference>
<dbReference type="RefSeq" id="WP_235017186.1">
    <property type="nucleotide sequence ID" value="NZ_FWZX01000025.1"/>
</dbReference>
<keyword evidence="5 8" id="KW-0812">Transmembrane</keyword>
<keyword evidence="6 8" id="KW-1133">Transmembrane helix</keyword>
<dbReference type="AlphaFoldDB" id="A0A1Y6CGV4"/>